<evidence type="ECO:0000256" key="5">
    <source>
        <dbReference type="ARBA" id="ARBA00023136"/>
    </source>
</evidence>
<evidence type="ECO:0000259" key="11">
    <source>
        <dbReference type="Pfam" id="PF01529"/>
    </source>
</evidence>
<reference evidence="12 13" key="1">
    <citation type="submission" date="2016-03" db="EMBL/GenBank/DDBJ databases">
        <title>Choanephora cucurbitarum.</title>
        <authorList>
            <person name="Min B."/>
            <person name="Park H."/>
            <person name="Park J.-H."/>
            <person name="Shin H.-D."/>
            <person name="Choi I.-G."/>
        </authorList>
    </citation>
    <scope>NUCLEOTIDE SEQUENCE [LARGE SCALE GENOMIC DNA]</scope>
    <source>
        <strain evidence="12 13">KUS-F28377</strain>
    </source>
</reference>
<keyword evidence="8 10" id="KW-0012">Acyltransferase</keyword>
<proteinExistence type="inferred from homology"/>
<dbReference type="PANTHER" id="PTHR22883">
    <property type="entry name" value="ZINC FINGER DHHC DOMAIN CONTAINING PROTEIN"/>
    <property type="match status" value="1"/>
</dbReference>
<dbReference type="AlphaFoldDB" id="A0A1C7N5T6"/>
<evidence type="ECO:0000256" key="4">
    <source>
        <dbReference type="ARBA" id="ARBA00022989"/>
    </source>
</evidence>
<feature type="transmembrane region" description="Helical" evidence="10">
    <location>
        <begin position="267"/>
        <end position="288"/>
    </location>
</feature>
<comment type="caution">
    <text evidence="12">The sequence shown here is derived from an EMBL/GenBank/DDBJ whole genome shotgun (WGS) entry which is preliminary data.</text>
</comment>
<feature type="transmembrane region" description="Helical" evidence="10">
    <location>
        <begin position="204"/>
        <end position="227"/>
    </location>
</feature>
<evidence type="ECO:0000256" key="3">
    <source>
        <dbReference type="ARBA" id="ARBA00022692"/>
    </source>
</evidence>
<evidence type="ECO:0000313" key="13">
    <source>
        <dbReference type="Proteomes" id="UP000093000"/>
    </source>
</evidence>
<dbReference type="STRING" id="101091.A0A1C7N5T6"/>
<evidence type="ECO:0000256" key="7">
    <source>
        <dbReference type="ARBA" id="ARBA00023288"/>
    </source>
</evidence>
<gene>
    <name evidence="12" type="primary">swf1</name>
    <name evidence="12" type="ORF">A0J61_07435</name>
</gene>
<evidence type="ECO:0000256" key="6">
    <source>
        <dbReference type="ARBA" id="ARBA00023139"/>
    </source>
</evidence>
<keyword evidence="7" id="KW-0449">Lipoprotein</keyword>
<dbReference type="Proteomes" id="UP000093000">
    <property type="component" value="Unassembled WGS sequence"/>
</dbReference>
<name>A0A1C7N5T6_9FUNG</name>
<keyword evidence="3 10" id="KW-0812">Transmembrane</keyword>
<keyword evidence="4 10" id="KW-1133">Transmembrane helix</keyword>
<sequence>MDLISFLLAFFVLFAAAVLILLFGESPSLKHTIIGKLHYGLTSILPHIIHRTLLCTLGQANLNRISKSWIYCCESRNPFLQIVFVAMSSVSILSFLYKALPHIPGPYVGYIHMFIIPVQIIGLYTSYYIACTANPGIVTPENLQAHLDYYPYDGLIYKPKQCNTCHIQKPARSKHCSMCKACIGKLDHHCVWVNQCIGENNQRYFFLFLAVLIEFCAYGAYLCFQVYRGFILTWGLHQAYVQDPLTGKRSLISFSRALLYVLHHDRVIGAIGILGAVVSSVVSIFFLYQLYLAARGVTTNEAFKWELVEDSIDRGELFRQTSARSTAVEENYATRRKPEKKKQEKRIESLEEVDNIYDKGIIMNLKEVMFPPHF</sequence>
<evidence type="ECO:0000256" key="9">
    <source>
        <dbReference type="ARBA" id="ARBA00048048"/>
    </source>
</evidence>
<feature type="transmembrane region" description="Helical" evidence="10">
    <location>
        <begin position="109"/>
        <end position="130"/>
    </location>
</feature>
<dbReference type="InParanoid" id="A0A1C7N5T6"/>
<evidence type="ECO:0000256" key="8">
    <source>
        <dbReference type="ARBA" id="ARBA00023315"/>
    </source>
</evidence>
<dbReference type="GO" id="GO:0005783">
    <property type="term" value="C:endoplasmic reticulum"/>
    <property type="evidence" value="ECO:0007669"/>
    <property type="project" value="TreeGrafter"/>
</dbReference>
<evidence type="ECO:0000256" key="1">
    <source>
        <dbReference type="ARBA" id="ARBA00004141"/>
    </source>
</evidence>
<accession>A0A1C7N5T6</accession>
<keyword evidence="6" id="KW-0564">Palmitate</keyword>
<dbReference type="GO" id="GO:0006612">
    <property type="term" value="P:protein targeting to membrane"/>
    <property type="evidence" value="ECO:0007669"/>
    <property type="project" value="TreeGrafter"/>
</dbReference>
<comment type="domain">
    <text evidence="10">The DHHC domain is required for palmitoyltransferase activity.</text>
</comment>
<feature type="transmembrane region" description="Helical" evidence="10">
    <location>
        <begin position="79"/>
        <end position="97"/>
    </location>
</feature>
<feature type="transmembrane region" description="Helical" evidence="10">
    <location>
        <begin position="6"/>
        <end position="24"/>
    </location>
</feature>
<evidence type="ECO:0000256" key="2">
    <source>
        <dbReference type="ARBA" id="ARBA00022679"/>
    </source>
</evidence>
<dbReference type="GO" id="GO:0005794">
    <property type="term" value="C:Golgi apparatus"/>
    <property type="evidence" value="ECO:0007669"/>
    <property type="project" value="TreeGrafter"/>
</dbReference>
<dbReference type="EC" id="2.3.1.225" evidence="10"/>
<comment type="catalytic activity">
    <reaction evidence="9 10">
        <text>L-cysteinyl-[protein] + hexadecanoyl-CoA = S-hexadecanoyl-L-cysteinyl-[protein] + CoA</text>
        <dbReference type="Rhea" id="RHEA:36683"/>
        <dbReference type="Rhea" id="RHEA-COMP:10131"/>
        <dbReference type="Rhea" id="RHEA-COMP:11032"/>
        <dbReference type="ChEBI" id="CHEBI:29950"/>
        <dbReference type="ChEBI" id="CHEBI:57287"/>
        <dbReference type="ChEBI" id="CHEBI:57379"/>
        <dbReference type="ChEBI" id="CHEBI:74151"/>
        <dbReference type="EC" id="2.3.1.225"/>
    </reaction>
</comment>
<dbReference type="GO" id="GO:0019706">
    <property type="term" value="F:protein-cysteine S-palmitoyltransferase activity"/>
    <property type="evidence" value="ECO:0007669"/>
    <property type="project" value="UniProtKB-EC"/>
</dbReference>
<dbReference type="GO" id="GO:0016020">
    <property type="term" value="C:membrane"/>
    <property type="evidence" value="ECO:0007669"/>
    <property type="project" value="UniProtKB-SubCell"/>
</dbReference>
<dbReference type="EMBL" id="LUGH01000501">
    <property type="protein sequence ID" value="OBZ84515.1"/>
    <property type="molecule type" value="Genomic_DNA"/>
</dbReference>
<comment type="subcellular location">
    <subcellularLocation>
        <location evidence="1">Membrane</location>
        <topology evidence="1">Multi-pass membrane protein</topology>
    </subcellularLocation>
</comment>
<dbReference type="OrthoDB" id="9909019at2759"/>
<dbReference type="InterPro" id="IPR039859">
    <property type="entry name" value="PFA4/ZDH16/20/ERF2-like"/>
</dbReference>
<keyword evidence="13" id="KW-1185">Reference proteome</keyword>
<keyword evidence="2 10" id="KW-0808">Transferase</keyword>
<keyword evidence="5 10" id="KW-0472">Membrane</keyword>
<dbReference type="FunCoup" id="A0A1C7N5T6">
    <property type="interactions" value="268"/>
</dbReference>
<organism evidence="12 13">
    <name type="scientific">Choanephora cucurbitarum</name>
    <dbReference type="NCBI Taxonomy" id="101091"/>
    <lineage>
        <taxon>Eukaryota</taxon>
        <taxon>Fungi</taxon>
        <taxon>Fungi incertae sedis</taxon>
        <taxon>Mucoromycota</taxon>
        <taxon>Mucoromycotina</taxon>
        <taxon>Mucoromycetes</taxon>
        <taxon>Mucorales</taxon>
        <taxon>Mucorineae</taxon>
        <taxon>Choanephoraceae</taxon>
        <taxon>Choanephoroideae</taxon>
        <taxon>Choanephora</taxon>
    </lineage>
</organism>
<evidence type="ECO:0000313" key="12">
    <source>
        <dbReference type="EMBL" id="OBZ84515.1"/>
    </source>
</evidence>
<dbReference type="InterPro" id="IPR001594">
    <property type="entry name" value="Palmitoyltrfase_DHHC"/>
</dbReference>
<protein>
    <recommendedName>
        <fullName evidence="10">Palmitoyltransferase</fullName>
        <ecNumber evidence="10">2.3.1.225</ecNumber>
    </recommendedName>
</protein>
<comment type="similarity">
    <text evidence="10">Belongs to the DHHC palmitoyltransferase family.</text>
</comment>
<evidence type="ECO:0000256" key="10">
    <source>
        <dbReference type="RuleBase" id="RU079119"/>
    </source>
</evidence>
<dbReference type="Pfam" id="PF01529">
    <property type="entry name" value="DHHC"/>
    <property type="match status" value="1"/>
</dbReference>
<feature type="domain" description="Palmitoyltransferase DHHC" evidence="11">
    <location>
        <begin position="158"/>
        <end position="305"/>
    </location>
</feature>
<dbReference type="PROSITE" id="PS50216">
    <property type="entry name" value="DHHC"/>
    <property type="match status" value="1"/>
</dbReference>